<proteinExistence type="predicted"/>
<gene>
    <name evidence="1" type="ORF">EYC87_19080</name>
</gene>
<sequence>MISWKTLRTLCLVMLLLPVVHLVYLISRDTVATLNNSPDAWAAEIDAYARQDRASQLPDKPILVVGGRRVKLWPDLEELLAPRPVLMRGLGDATVDDLIHNYERLIGFYRPGSIVLLPSNSEFHLRANKDAEALVSGIVELVELNIDHQSKCHFYIISPLKTPLYPSDNTTVDKSMRLLQEWASDITHIEILDINALLKKTTGEPNPSYFRADGVNLNEHGYLRLSILLKSAIEAD</sequence>
<evidence type="ECO:0000313" key="2">
    <source>
        <dbReference type="Proteomes" id="UP001143307"/>
    </source>
</evidence>
<dbReference type="Proteomes" id="UP001143307">
    <property type="component" value="Unassembled WGS sequence"/>
</dbReference>
<keyword evidence="2" id="KW-1185">Reference proteome</keyword>
<dbReference type="RefSeq" id="WP_279254304.1">
    <property type="nucleotide sequence ID" value="NZ_SHNP01000011.1"/>
</dbReference>
<organism evidence="1 2">
    <name type="scientific">Candidatus Seongchinamella marina</name>
    <dbReference type="NCBI Taxonomy" id="2518990"/>
    <lineage>
        <taxon>Bacteria</taxon>
        <taxon>Pseudomonadati</taxon>
        <taxon>Pseudomonadota</taxon>
        <taxon>Gammaproteobacteria</taxon>
        <taxon>Cellvibrionales</taxon>
        <taxon>Halieaceae</taxon>
        <taxon>Seongchinamella</taxon>
    </lineage>
</organism>
<dbReference type="Gene3D" id="3.40.50.1110">
    <property type="entry name" value="SGNH hydrolase"/>
    <property type="match status" value="1"/>
</dbReference>
<comment type="caution">
    <text evidence="1">The sequence shown here is derived from an EMBL/GenBank/DDBJ whole genome shotgun (WGS) entry which is preliminary data.</text>
</comment>
<dbReference type="SUPFAM" id="SSF52266">
    <property type="entry name" value="SGNH hydrolase"/>
    <property type="match status" value="1"/>
</dbReference>
<dbReference type="InterPro" id="IPR036514">
    <property type="entry name" value="SGNH_hydro_sf"/>
</dbReference>
<name>A0ABT3T096_9GAMM</name>
<evidence type="ECO:0000313" key="1">
    <source>
        <dbReference type="EMBL" id="MCX2975684.1"/>
    </source>
</evidence>
<reference evidence="1" key="1">
    <citation type="submission" date="2019-02" db="EMBL/GenBank/DDBJ databases">
        <authorList>
            <person name="Li S.-H."/>
        </authorList>
    </citation>
    <scope>NUCLEOTIDE SEQUENCE</scope>
    <source>
        <strain evidence="1">IMCC8485</strain>
    </source>
</reference>
<protein>
    <recommendedName>
        <fullName evidence="3">SGNH hydrolase-type esterase domain-containing protein</fullName>
    </recommendedName>
</protein>
<evidence type="ECO:0008006" key="3">
    <source>
        <dbReference type="Google" id="ProtNLM"/>
    </source>
</evidence>
<dbReference type="EMBL" id="SHNP01000011">
    <property type="protein sequence ID" value="MCX2975684.1"/>
    <property type="molecule type" value="Genomic_DNA"/>
</dbReference>
<accession>A0ABT3T096</accession>